<dbReference type="PROSITE" id="PS50969">
    <property type="entry name" value="FCP1"/>
    <property type="match status" value="1"/>
</dbReference>
<comment type="caution">
    <text evidence="17">The sequence shown here is derived from an EMBL/GenBank/DDBJ whole genome shotgun (WGS) entry which is preliminary data.</text>
</comment>
<dbReference type="InterPro" id="IPR023214">
    <property type="entry name" value="HAD_sf"/>
</dbReference>
<comment type="subcellular location">
    <subcellularLocation>
        <location evidence="2 14">Mitochondrion inner membrane</location>
        <topology evidence="2 14">Single-pass membrane protein</topology>
    </subcellularLocation>
</comment>
<dbReference type="GO" id="GO:0015031">
    <property type="term" value="P:protein transport"/>
    <property type="evidence" value="ECO:0007669"/>
    <property type="project" value="UniProtKB-KW"/>
</dbReference>
<comment type="function">
    <text evidence="1 14">Essential component of the TIM23 complex, a complex that mediates the translocation of transit peptide-containing proteins across the mitochondrial inner membrane.</text>
</comment>
<evidence type="ECO:0000313" key="17">
    <source>
        <dbReference type="EMBL" id="KAG8227790.1"/>
    </source>
</evidence>
<dbReference type="CDD" id="cd07521">
    <property type="entry name" value="HAD_FCP1-like"/>
    <property type="match status" value="1"/>
</dbReference>
<dbReference type="FunFam" id="3.40.50.1000:FF:000019">
    <property type="entry name" value="Mitochondrial import inner membrane translocase subunit TIM50"/>
    <property type="match status" value="1"/>
</dbReference>
<evidence type="ECO:0000256" key="10">
    <source>
        <dbReference type="ARBA" id="ARBA00023010"/>
    </source>
</evidence>
<protein>
    <recommendedName>
        <fullName evidence="14">Mitochondrial import inner membrane translocase subunit TIM50</fullName>
    </recommendedName>
</protein>
<feature type="domain" description="FCP1 homology" evidence="16">
    <location>
        <begin position="208"/>
        <end position="352"/>
    </location>
</feature>
<dbReference type="Proteomes" id="UP000792457">
    <property type="component" value="Unassembled WGS sequence"/>
</dbReference>
<dbReference type="SMART" id="SM00577">
    <property type="entry name" value="CPDc"/>
    <property type="match status" value="1"/>
</dbReference>
<evidence type="ECO:0000256" key="5">
    <source>
        <dbReference type="ARBA" id="ARBA00022692"/>
    </source>
</evidence>
<dbReference type="Gene3D" id="3.40.50.1000">
    <property type="entry name" value="HAD superfamily/HAD-like"/>
    <property type="match status" value="1"/>
</dbReference>
<feature type="compositionally biased region" description="Polar residues" evidence="15">
    <location>
        <begin position="401"/>
        <end position="411"/>
    </location>
</feature>
<reference evidence="17" key="1">
    <citation type="submission" date="2013-04" db="EMBL/GenBank/DDBJ databases">
        <authorList>
            <person name="Qu J."/>
            <person name="Murali S.C."/>
            <person name="Bandaranaike D."/>
            <person name="Bellair M."/>
            <person name="Blankenburg K."/>
            <person name="Chao H."/>
            <person name="Dinh H."/>
            <person name="Doddapaneni H."/>
            <person name="Downs B."/>
            <person name="Dugan-Rocha S."/>
            <person name="Elkadiri S."/>
            <person name="Gnanaolivu R.D."/>
            <person name="Hernandez B."/>
            <person name="Javaid M."/>
            <person name="Jayaseelan J.C."/>
            <person name="Lee S."/>
            <person name="Li M."/>
            <person name="Ming W."/>
            <person name="Munidasa M."/>
            <person name="Muniz J."/>
            <person name="Nguyen L."/>
            <person name="Ongeri F."/>
            <person name="Osuji N."/>
            <person name="Pu L.-L."/>
            <person name="Puazo M."/>
            <person name="Qu C."/>
            <person name="Quiroz J."/>
            <person name="Raj R."/>
            <person name="Weissenberger G."/>
            <person name="Xin Y."/>
            <person name="Zou X."/>
            <person name="Han Y."/>
            <person name="Richards S."/>
            <person name="Worley K."/>
            <person name="Muzny D."/>
            <person name="Gibbs R."/>
        </authorList>
    </citation>
    <scope>NUCLEOTIDE SEQUENCE</scope>
    <source>
        <strain evidence="17">Sampled in the wild</strain>
    </source>
</reference>
<evidence type="ECO:0000256" key="1">
    <source>
        <dbReference type="ARBA" id="ARBA00002959"/>
    </source>
</evidence>
<evidence type="ECO:0000256" key="15">
    <source>
        <dbReference type="SAM" id="MobiDB-lite"/>
    </source>
</evidence>
<dbReference type="GO" id="GO:0005744">
    <property type="term" value="C:TIM23 mitochondrial import inner membrane translocase complex"/>
    <property type="evidence" value="ECO:0007669"/>
    <property type="project" value="UniProtKB-UniRule"/>
</dbReference>
<keyword evidence="9 14" id="KW-1133">Transmembrane helix</keyword>
<dbReference type="InterPro" id="IPR036412">
    <property type="entry name" value="HAD-like_sf"/>
</dbReference>
<accession>A0A8K0K5U0</accession>
<keyword evidence="5 14" id="KW-0812">Transmembrane</keyword>
<proteinExistence type="inferred from homology"/>
<dbReference type="EMBL" id="KZ308340">
    <property type="protein sequence ID" value="KAG8227790.1"/>
    <property type="molecule type" value="Genomic_DNA"/>
</dbReference>
<evidence type="ECO:0000256" key="7">
    <source>
        <dbReference type="ARBA" id="ARBA00022927"/>
    </source>
</evidence>
<evidence type="ECO:0000256" key="2">
    <source>
        <dbReference type="ARBA" id="ARBA00004434"/>
    </source>
</evidence>
<evidence type="ECO:0000256" key="14">
    <source>
        <dbReference type="RuleBase" id="RU365079"/>
    </source>
</evidence>
<keyword evidence="6" id="KW-0999">Mitochondrion inner membrane</keyword>
<dbReference type="AlphaFoldDB" id="A0A8K0K5U0"/>
<keyword evidence="8 14" id="KW-0809">Transit peptide</keyword>
<sequence length="417" mass="47955">MFVVPTADSVDRVLSVKGKLMAACKCVFNVSLRFGRKALFRSQLININSLGPQRCSLVTNVASTRTLPVRLPFRWYSTSKVQAGSSSVQGLADEILKKHVSEPPNKESAGADDDSEEDRKKREASWKAIKYTFLVFGVSFSAIGIYMLVEWGAPRRDENGEIVEDEFSHMPLPQQYFLRMLQEINYYKKIIRDPSRDKLLPDPLEEPYYQPPYTLVLEMTGLLVHPDWTYQTGWRFKKRPGVDFFLSQVGPPLFEVVIYTAELGFTAFPILDALDPNGYIAYRLVRDATRYVDGQHIKDLDCLNRDLDKVIVVDCNPNSVKLHPRNAIVLPKWSGNDDDRTLLDLAFFLRTIATSEIADVREVLDFYRQYDNPLEAFKENQIKYQEQQEELQKQQKQQQQSRSSLTGSWTPSFLRKS</sequence>
<dbReference type="PANTHER" id="PTHR12210">
    <property type="entry name" value="DULLARD PROTEIN PHOSPHATASE"/>
    <property type="match status" value="1"/>
</dbReference>
<feature type="transmembrane region" description="Helical" evidence="14">
    <location>
        <begin position="128"/>
        <end position="149"/>
    </location>
</feature>
<keyword evidence="12 14" id="KW-0472">Membrane</keyword>
<evidence type="ECO:0000256" key="12">
    <source>
        <dbReference type="ARBA" id="ARBA00023136"/>
    </source>
</evidence>
<dbReference type="SUPFAM" id="SSF56784">
    <property type="entry name" value="HAD-like"/>
    <property type="match status" value="1"/>
</dbReference>
<keyword evidence="11 14" id="KW-0496">Mitochondrion</keyword>
<keyword evidence="10 14" id="KW-0811">Translocation</keyword>
<keyword evidence="7 14" id="KW-0653">Protein transport</keyword>
<keyword evidence="18" id="KW-1185">Reference proteome</keyword>
<evidence type="ECO:0000256" key="6">
    <source>
        <dbReference type="ARBA" id="ARBA00022792"/>
    </source>
</evidence>
<evidence type="ECO:0000256" key="8">
    <source>
        <dbReference type="ARBA" id="ARBA00022946"/>
    </source>
</evidence>
<keyword evidence="4 14" id="KW-0813">Transport</keyword>
<evidence type="ECO:0000256" key="3">
    <source>
        <dbReference type="ARBA" id="ARBA00006344"/>
    </source>
</evidence>
<feature type="region of interest" description="Disordered" evidence="15">
    <location>
        <begin position="386"/>
        <end position="417"/>
    </location>
</feature>
<evidence type="ECO:0000256" key="4">
    <source>
        <dbReference type="ARBA" id="ARBA00022448"/>
    </source>
</evidence>
<evidence type="ECO:0000256" key="11">
    <source>
        <dbReference type="ARBA" id="ARBA00023128"/>
    </source>
</evidence>
<reference evidence="17" key="2">
    <citation type="submission" date="2017-10" db="EMBL/GenBank/DDBJ databases">
        <title>Ladona fulva Genome sequencing and assembly.</title>
        <authorList>
            <person name="Murali S."/>
            <person name="Richards S."/>
            <person name="Bandaranaike D."/>
            <person name="Bellair M."/>
            <person name="Blankenburg K."/>
            <person name="Chao H."/>
            <person name="Dinh H."/>
            <person name="Doddapaneni H."/>
            <person name="Dugan-Rocha S."/>
            <person name="Elkadiri S."/>
            <person name="Gnanaolivu R."/>
            <person name="Hernandez B."/>
            <person name="Skinner E."/>
            <person name="Javaid M."/>
            <person name="Lee S."/>
            <person name="Li M."/>
            <person name="Ming W."/>
            <person name="Munidasa M."/>
            <person name="Muniz J."/>
            <person name="Nguyen L."/>
            <person name="Hughes D."/>
            <person name="Osuji N."/>
            <person name="Pu L.-L."/>
            <person name="Puazo M."/>
            <person name="Qu C."/>
            <person name="Quiroz J."/>
            <person name="Raj R."/>
            <person name="Weissenberger G."/>
            <person name="Xin Y."/>
            <person name="Zou X."/>
            <person name="Han Y."/>
            <person name="Worley K."/>
            <person name="Muzny D."/>
            <person name="Gibbs R."/>
        </authorList>
    </citation>
    <scope>NUCLEOTIDE SEQUENCE</scope>
    <source>
        <strain evidence="17">Sampled in the wild</strain>
    </source>
</reference>
<dbReference type="InterPro" id="IPR004274">
    <property type="entry name" value="FCP1_dom"/>
</dbReference>
<comment type="similarity">
    <text evidence="3 14">Belongs to the TIM50 family.</text>
</comment>
<gene>
    <name evidence="17" type="ORF">J437_LFUL006424</name>
</gene>
<dbReference type="OrthoDB" id="287041at2759"/>
<evidence type="ECO:0000256" key="13">
    <source>
        <dbReference type="ARBA" id="ARBA00061911"/>
    </source>
</evidence>
<name>A0A8K0K5U0_LADFU</name>
<evidence type="ECO:0000313" key="18">
    <source>
        <dbReference type="Proteomes" id="UP000792457"/>
    </source>
</evidence>
<organism evidence="17 18">
    <name type="scientific">Ladona fulva</name>
    <name type="common">Scarce chaser dragonfly</name>
    <name type="synonym">Libellula fulva</name>
    <dbReference type="NCBI Taxonomy" id="123851"/>
    <lineage>
        <taxon>Eukaryota</taxon>
        <taxon>Metazoa</taxon>
        <taxon>Ecdysozoa</taxon>
        <taxon>Arthropoda</taxon>
        <taxon>Hexapoda</taxon>
        <taxon>Insecta</taxon>
        <taxon>Pterygota</taxon>
        <taxon>Palaeoptera</taxon>
        <taxon>Odonata</taxon>
        <taxon>Epiprocta</taxon>
        <taxon>Anisoptera</taxon>
        <taxon>Libelluloidea</taxon>
        <taxon>Libellulidae</taxon>
        <taxon>Ladona</taxon>
    </lineage>
</organism>
<evidence type="ECO:0000259" key="16">
    <source>
        <dbReference type="PROSITE" id="PS50969"/>
    </source>
</evidence>
<dbReference type="InterPro" id="IPR050365">
    <property type="entry name" value="TIM50"/>
</dbReference>
<dbReference type="Pfam" id="PF03031">
    <property type="entry name" value="NIF"/>
    <property type="match status" value="1"/>
</dbReference>
<evidence type="ECO:0000256" key="9">
    <source>
        <dbReference type="ARBA" id="ARBA00022989"/>
    </source>
</evidence>
<comment type="subunit">
    <text evidence="13">Component of the TIM23 complex at least composed of Tim23, Tim17 (Tim17a1, Tim17a2 or Tim17b1) and a Tim50.</text>
</comment>